<dbReference type="Proteomes" id="UP000000753">
    <property type="component" value="Chromosome"/>
</dbReference>
<dbReference type="SUPFAM" id="SSF56935">
    <property type="entry name" value="Porins"/>
    <property type="match status" value="1"/>
</dbReference>
<dbReference type="KEGG" id="swp:swp_1900"/>
<dbReference type="eggNOG" id="ENOG502Z9AD">
    <property type="taxonomic scope" value="Bacteria"/>
</dbReference>
<dbReference type="STRING" id="225849.swp_1900"/>
<dbReference type="OrthoDB" id="7531957at2"/>
<sequence length="413" mass="46444">MNTTVWKLGVLSLCLTQDVYAVEQKVSGIVDVRATTTDGLRSFVDGGLGKFRFNPETQVSLAQAGLSYQATWDNGIGAHVVANAYWDGVKDNVGITEAYISYKSLPWDSGFRVTAKTGIIYPHISLENIATAWSSPYTLSYSSINSWFAEEVRHIGANIGLQRLGKFSQSAHDFGFNLETFINNDTTGAMLAWHGWTLSSRQTLWQEQLPLSAIPARNNSGMLAGQAAESDPFIELDNRLGYHVSGNWQWRGKGKFNAGYYNNNADTRVVKQGQYAWLTRFAYVGSKWRLPNGIDFIGQYLQGDTMMRSPTGMVVVDNDYHSAYLLFSKRWQAHRFTVRLEDFSVIDNDNTLDDNNSESGQAYSVSYAYQLRKGWFLQGEYNLIDSQRPARAAQGASADLLEQQWQLASRYYF</sequence>
<dbReference type="HOGENOM" id="CLU_677691_0_0_6"/>
<keyword evidence="2" id="KW-1185">Reference proteome</keyword>
<proteinExistence type="predicted"/>
<dbReference type="EMBL" id="CP000472">
    <property type="protein sequence ID" value="ACJ28659.1"/>
    <property type="molecule type" value="Genomic_DNA"/>
</dbReference>
<dbReference type="RefSeq" id="WP_020912035.1">
    <property type="nucleotide sequence ID" value="NC_011566.1"/>
</dbReference>
<evidence type="ECO:0000313" key="1">
    <source>
        <dbReference type="EMBL" id="ACJ28659.1"/>
    </source>
</evidence>
<evidence type="ECO:0000313" key="2">
    <source>
        <dbReference type="Proteomes" id="UP000000753"/>
    </source>
</evidence>
<protein>
    <recommendedName>
        <fullName evidence="3">Porin</fullName>
    </recommendedName>
</protein>
<evidence type="ECO:0008006" key="3">
    <source>
        <dbReference type="Google" id="ProtNLM"/>
    </source>
</evidence>
<gene>
    <name evidence="1" type="ordered locus">swp_1900</name>
</gene>
<name>B8CLK8_SHEPW</name>
<reference evidence="1 2" key="1">
    <citation type="journal article" date="2008" name="PLoS ONE">
        <title>Environmental adaptation: genomic analysis of the piezotolerant and psychrotolerant deep-sea iron reducing bacterium Shewanella piezotolerans WP3.</title>
        <authorList>
            <person name="Wang F."/>
            <person name="Wang J."/>
            <person name="Jian H."/>
            <person name="Zhang B."/>
            <person name="Li S."/>
            <person name="Wang F."/>
            <person name="Zeng X."/>
            <person name="Gao L."/>
            <person name="Bartlett D.H."/>
            <person name="Yu J."/>
            <person name="Hu S."/>
            <person name="Xiao X."/>
        </authorList>
    </citation>
    <scope>NUCLEOTIDE SEQUENCE [LARGE SCALE GENOMIC DNA]</scope>
    <source>
        <strain evidence="2">WP3 / JCM 13877</strain>
    </source>
</reference>
<dbReference type="AlphaFoldDB" id="B8CLK8"/>
<accession>B8CLK8</accession>
<organism evidence="1 2">
    <name type="scientific">Shewanella piezotolerans (strain WP3 / JCM 13877)</name>
    <dbReference type="NCBI Taxonomy" id="225849"/>
    <lineage>
        <taxon>Bacteria</taxon>
        <taxon>Pseudomonadati</taxon>
        <taxon>Pseudomonadota</taxon>
        <taxon>Gammaproteobacteria</taxon>
        <taxon>Alteromonadales</taxon>
        <taxon>Shewanellaceae</taxon>
        <taxon>Shewanella</taxon>
    </lineage>
</organism>